<feature type="transmembrane region" description="Helical" evidence="1">
    <location>
        <begin position="43"/>
        <end position="68"/>
    </location>
</feature>
<dbReference type="AlphaFoldDB" id="A0AAN9F0K9"/>
<keyword evidence="3" id="KW-1185">Reference proteome</keyword>
<proteinExistence type="predicted"/>
<comment type="caution">
    <text evidence="2">The sequence shown here is derived from an EMBL/GenBank/DDBJ whole genome shotgun (WGS) entry which is preliminary data.</text>
</comment>
<protein>
    <submittedName>
        <fullName evidence="2">Uncharacterized protein</fullName>
    </submittedName>
</protein>
<evidence type="ECO:0000313" key="2">
    <source>
        <dbReference type="EMBL" id="KAK7267404.1"/>
    </source>
</evidence>
<keyword evidence="1" id="KW-0812">Transmembrane</keyword>
<accession>A0AAN9F0K9</accession>
<reference evidence="2 3" key="1">
    <citation type="submission" date="2024-01" db="EMBL/GenBank/DDBJ databases">
        <title>The genomes of 5 underutilized Papilionoideae crops provide insights into root nodulation and disease resistanc.</title>
        <authorList>
            <person name="Yuan L."/>
        </authorList>
    </citation>
    <scope>NUCLEOTIDE SEQUENCE [LARGE SCALE GENOMIC DNA]</scope>
    <source>
        <strain evidence="2">ZHUSHIDOU_FW_LH</strain>
        <tissue evidence="2">Leaf</tissue>
    </source>
</reference>
<organism evidence="2 3">
    <name type="scientific">Crotalaria pallida</name>
    <name type="common">Smooth rattlebox</name>
    <name type="synonym">Crotalaria striata</name>
    <dbReference type="NCBI Taxonomy" id="3830"/>
    <lineage>
        <taxon>Eukaryota</taxon>
        <taxon>Viridiplantae</taxon>
        <taxon>Streptophyta</taxon>
        <taxon>Embryophyta</taxon>
        <taxon>Tracheophyta</taxon>
        <taxon>Spermatophyta</taxon>
        <taxon>Magnoliopsida</taxon>
        <taxon>eudicotyledons</taxon>
        <taxon>Gunneridae</taxon>
        <taxon>Pentapetalae</taxon>
        <taxon>rosids</taxon>
        <taxon>fabids</taxon>
        <taxon>Fabales</taxon>
        <taxon>Fabaceae</taxon>
        <taxon>Papilionoideae</taxon>
        <taxon>50 kb inversion clade</taxon>
        <taxon>genistoids sensu lato</taxon>
        <taxon>core genistoids</taxon>
        <taxon>Crotalarieae</taxon>
        <taxon>Crotalaria</taxon>
    </lineage>
</organism>
<keyword evidence="1" id="KW-0472">Membrane</keyword>
<dbReference type="EMBL" id="JAYWIO010000004">
    <property type="protein sequence ID" value="KAK7267404.1"/>
    <property type="molecule type" value="Genomic_DNA"/>
</dbReference>
<sequence length="72" mass="8552">MKAISQLPHMPTYPLHFGKLSFFSFLAFMFPTHEFSTYRVRCLLINIAITRIKVKQLFSVIGFIFFFWRSVS</sequence>
<gene>
    <name evidence="2" type="ORF">RIF29_20076</name>
</gene>
<keyword evidence="1" id="KW-1133">Transmembrane helix</keyword>
<name>A0AAN9F0K9_CROPI</name>
<evidence type="ECO:0000256" key="1">
    <source>
        <dbReference type="SAM" id="Phobius"/>
    </source>
</evidence>
<evidence type="ECO:0000313" key="3">
    <source>
        <dbReference type="Proteomes" id="UP001372338"/>
    </source>
</evidence>
<feature type="transmembrane region" description="Helical" evidence="1">
    <location>
        <begin position="12"/>
        <end position="31"/>
    </location>
</feature>
<dbReference type="Proteomes" id="UP001372338">
    <property type="component" value="Unassembled WGS sequence"/>
</dbReference>